<dbReference type="EMBL" id="CAJJDP010000038">
    <property type="protein sequence ID" value="CAD8160135.1"/>
    <property type="molecule type" value="Genomic_DNA"/>
</dbReference>
<name>A0A8S1U4V0_PAROT</name>
<evidence type="ECO:0000313" key="1">
    <source>
        <dbReference type="EMBL" id="CAD8160135.1"/>
    </source>
</evidence>
<reference evidence="1" key="1">
    <citation type="submission" date="2021-01" db="EMBL/GenBank/DDBJ databases">
        <authorList>
            <consortium name="Genoscope - CEA"/>
            <person name="William W."/>
        </authorList>
    </citation>
    <scope>NUCLEOTIDE SEQUENCE</scope>
</reference>
<keyword evidence="2" id="KW-1185">Reference proteome</keyword>
<dbReference type="AlphaFoldDB" id="A0A8S1U4V0"/>
<dbReference type="OrthoDB" id="310702at2759"/>
<proteinExistence type="predicted"/>
<gene>
    <name evidence="1" type="ORF">POCTA_138.1.T0380006</name>
</gene>
<sequence length="717" mass="85888">MLECQESDHNEQEILYACLNMNCQVKRSCCLYCIQKHNLHMQDLKTMKQIKLWKKNTYQVYEIYSKKITQIVEIMGQAEKYLSSLGKDLDKQFDEMINEEFEKQVCNLLKIDQLSSSFNQLISNLETLMEPISQIFQNVEASSQEASVKIQPTLNNLNAKLKSTDKEQQIQKEINLQIQEAKQVKPKRQKNKIYSYLNLIEKTHKLEKRNDFDIHQYPRYSKSSFDNLEQYTTIILVGTQSSEKQNLINLFVNYYYGVLFSDPYRFEIIDDIDVTKEKQNEEYEKMKVYYIAPQNEKSGLRIIYTPDYSDDLCYDDQILYQRIYEVISNSVSLNQNILIGFVIPQNVQIGSFFMLESILCRFSNKLIKNIVFLFPDCTDEYPKQKEILQSKSEIINGIPSPVFEMMPTMNNFCYLKFNTSALFIDNKTQETQFLWEMGKNSFQLLLQNYLQNKFNYNKLQEMIQKYDEFIKTSTLLPLREKFLGLYKREVYDFDNFEKIQNLKNQLESYVSYRETKDNYNYYDIKNPEKNEELKKIIENCCKSLVRDYSTQYKSLESLTKDKNYSQGFEEFYDLFKRFQNKYNSWRLYFQFNSILIQINHCQWRYYEHLISKEQSQKLEGWDQRVKLLTSSKFCYHSDGFALIPNLDKVFKEWFDQYLSLKTYYRSQSYRNEWSINDNKELKIHAYNKILFCNNGSGISCRIGNGCDKEFDIFLQRT</sequence>
<evidence type="ECO:0000313" key="2">
    <source>
        <dbReference type="Proteomes" id="UP000683925"/>
    </source>
</evidence>
<protein>
    <submittedName>
        <fullName evidence="1">Uncharacterized protein</fullName>
    </submittedName>
</protein>
<organism evidence="1 2">
    <name type="scientific">Paramecium octaurelia</name>
    <dbReference type="NCBI Taxonomy" id="43137"/>
    <lineage>
        <taxon>Eukaryota</taxon>
        <taxon>Sar</taxon>
        <taxon>Alveolata</taxon>
        <taxon>Ciliophora</taxon>
        <taxon>Intramacronucleata</taxon>
        <taxon>Oligohymenophorea</taxon>
        <taxon>Peniculida</taxon>
        <taxon>Parameciidae</taxon>
        <taxon>Paramecium</taxon>
    </lineage>
</organism>
<accession>A0A8S1U4V0</accession>
<dbReference type="Proteomes" id="UP000683925">
    <property type="component" value="Unassembled WGS sequence"/>
</dbReference>
<comment type="caution">
    <text evidence="1">The sequence shown here is derived from an EMBL/GenBank/DDBJ whole genome shotgun (WGS) entry which is preliminary data.</text>
</comment>